<evidence type="ECO:0000313" key="3">
    <source>
        <dbReference type="EMBL" id="CDW27227.1"/>
    </source>
</evidence>
<reference evidence="2" key="2">
    <citation type="submission" date="2021-02" db="EMBL/GenBank/DDBJ databases">
        <authorList>
            <person name="Bekaert M."/>
        </authorList>
    </citation>
    <scope>NUCLEOTIDE SEQUENCE</scope>
    <source>
        <strain evidence="2">IoA-00</strain>
    </source>
</reference>
<proteinExistence type="predicted"/>
<dbReference type="EMBL" id="HG994584">
    <property type="protein sequence ID" value="CAF2954878.1"/>
    <property type="molecule type" value="Genomic_DNA"/>
</dbReference>
<dbReference type="PANTHER" id="PTHR46455:SF5">
    <property type="entry name" value="SET AND MYND DOMAIN CONTAINING, ARTHROPOD-SPECIFIC, MEMBER 4, ISOFORM A"/>
    <property type="match status" value="1"/>
</dbReference>
<reference evidence="3" key="1">
    <citation type="submission" date="2014-05" db="EMBL/GenBank/DDBJ databases">
        <authorList>
            <person name="Chronopoulou M."/>
        </authorList>
    </citation>
    <scope>NUCLEOTIDE SEQUENCE</scope>
    <source>
        <tissue evidence="3">Whole organism</tissue>
    </source>
</reference>
<evidence type="ECO:0000313" key="2">
    <source>
        <dbReference type="EMBL" id="CAF2954878.1"/>
    </source>
</evidence>
<dbReference type="GO" id="GO:0008170">
    <property type="term" value="F:N-methyltransferase activity"/>
    <property type="evidence" value="ECO:0007669"/>
    <property type="project" value="UniProtKB-ARBA"/>
</dbReference>
<dbReference type="PANTHER" id="PTHR46455">
    <property type="entry name" value="SET AND MYND DOMAIN CONTAINING, ARTHROPOD-SPECIFIC, MEMBER 4, ISOFORM A"/>
    <property type="match status" value="1"/>
</dbReference>
<dbReference type="SUPFAM" id="SSF82199">
    <property type="entry name" value="SET domain"/>
    <property type="match status" value="1"/>
</dbReference>
<dbReference type="Pfam" id="PF00856">
    <property type="entry name" value="SET"/>
    <property type="match status" value="1"/>
</dbReference>
<organism evidence="3">
    <name type="scientific">Lepeophtheirus salmonis</name>
    <name type="common">Salmon louse</name>
    <name type="synonym">Caligus salmonis</name>
    <dbReference type="NCBI Taxonomy" id="72036"/>
    <lineage>
        <taxon>Eukaryota</taxon>
        <taxon>Metazoa</taxon>
        <taxon>Ecdysozoa</taxon>
        <taxon>Arthropoda</taxon>
        <taxon>Crustacea</taxon>
        <taxon>Multicrustacea</taxon>
        <taxon>Hexanauplia</taxon>
        <taxon>Copepoda</taxon>
        <taxon>Siphonostomatoida</taxon>
        <taxon>Caligidae</taxon>
        <taxon>Lepeophtheirus</taxon>
    </lineage>
</organism>
<dbReference type="OrthoDB" id="265717at2759"/>
<sequence>MDYEGSIKATNNKFKVNVLNSNSSYGRYLTALVDLAPNEIILEHDPGLIICPKVMGSCSDCLKVTKSACYKCRFFLCDKCLAFSHQRSWHTESECGILQSRSSESPLKGVDLLCLYVIRTWLQMQNTPSTNFLHHLSANIKGLHPRHHVWTSLHKKLLHSYSFPITREKLIQILGIRKVNAKSLAQDRGFGIFSHFSLINHACQSNSIPLIRKEDFALELRAKTFIAKGSEINVTYGQCDVTMGQPLKRETLYRHWDFICTCSSCLTPPVRSLSGVRCNRCYLGISFPIEGHIPGGKWGCDHCGTVYEEGEINILMEDVKLLHHDHYLLSSSCYYSSTKGPTRIQPASLVCM</sequence>
<dbReference type="AlphaFoldDB" id="A0A0K2TNK8"/>
<dbReference type="Gene3D" id="1.10.220.160">
    <property type="match status" value="1"/>
</dbReference>
<name>A0A0K2TNK8_LEPSM</name>
<dbReference type="PROSITE" id="PS50280">
    <property type="entry name" value="SET"/>
    <property type="match status" value="1"/>
</dbReference>
<evidence type="ECO:0000259" key="1">
    <source>
        <dbReference type="PROSITE" id="PS50280"/>
    </source>
</evidence>
<dbReference type="InterPro" id="IPR053010">
    <property type="entry name" value="SET_SmydA-8"/>
</dbReference>
<feature type="domain" description="SET" evidence="1">
    <location>
        <begin position="14"/>
        <end position="237"/>
    </location>
</feature>
<dbReference type="Proteomes" id="UP000675881">
    <property type="component" value="Chromosome 5"/>
</dbReference>
<dbReference type="GO" id="GO:0008276">
    <property type="term" value="F:protein methyltransferase activity"/>
    <property type="evidence" value="ECO:0007669"/>
    <property type="project" value="UniProtKB-ARBA"/>
</dbReference>
<dbReference type="Gene3D" id="6.10.140.2220">
    <property type="match status" value="1"/>
</dbReference>
<keyword evidence="4" id="KW-1185">Reference proteome</keyword>
<dbReference type="CDD" id="cd20071">
    <property type="entry name" value="SET_SMYD"/>
    <property type="match status" value="1"/>
</dbReference>
<dbReference type="InterPro" id="IPR001214">
    <property type="entry name" value="SET_dom"/>
</dbReference>
<evidence type="ECO:0000313" key="4">
    <source>
        <dbReference type="Proteomes" id="UP000675881"/>
    </source>
</evidence>
<accession>A0A0K2TNK8</accession>
<protein>
    <submittedName>
        <fullName evidence="2">(salmon louse) hypothetical protein</fullName>
    </submittedName>
    <submittedName>
        <fullName evidence="3">Protein msta, isoform Blike [Megachile rotundata]</fullName>
    </submittedName>
</protein>
<dbReference type="InterPro" id="IPR046341">
    <property type="entry name" value="SET_dom_sf"/>
</dbReference>
<dbReference type="EMBL" id="HACA01009866">
    <property type="protein sequence ID" value="CDW27227.1"/>
    <property type="molecule type" value="Transcribed_RNA"/>
</dbReference>
<dbReference type="GO" id="GO:0008757">
    <property type="term" value="F:S-adenosylmethionine-dependent methyltransferase activity"/>
    <property type="evidence" value="ECO:0007669"/>
    <property type="project" value="UniProtKB-ARBA"/>
</dbReference>
<dbReference type="Gene3D" id="2.170.270.10">
    <property type="entry name" value="SET domain"/>
    <property type="match status" value="1"/>
</dbReference>
<gene>
    <name evidence="2" type="ORF">LSAA_9959</name>
</gene>